<evidence type="ECO:0000313" key="4">
    <source>
        <dbReference type="EMBL" id="PWG81965.1"/>
    </source>
</evidence>
<feature type="domain" description="FecR protein" evidence="2">
    <location>
        <begin position="166"/>
        <end position="259"/>
    </location>
</feature>
<keyword evidence="5" id="KW-1185">Reference proteome</keyword>
<accession>A0A2U2PKM7</accession>
<feature type="domain" description="Protein FecR C-terminal" evidence="3">
    <location>
        <begin position="301"/>
        <end position="368"/>
    </location>
</feature>
<dbReference type="OrthoDB" id="1099963at2"/>
<dbReference type="InterPro" id="IPR012373">
    <property type="entry name" value="Ferrdict_sens_TM"/>
</dbReference>
<evidence type="ECO:0000259" key="3">
    <source>
        <dbReference type="Pfam" id="PF16344"/>
    </source>
</evidence>
<dbReference type="PANTHER" id="PTHR30273">
    <property type="entry name" value="PERIPLASMIC SIGNAL SENSOR AND SIGMA FACTOR ACTIVATOR FECR-RELATED"/>
    <property type="match status" value="1"/>
</dbReference>
<dbReference type="EMBL" id="QEAS01000002">
    <property type="protein sequence ID" value="PWG81965.1"/>
    <property type="molecule type" value="Genomic_DNA"/>
</dbReference>
<reference evidence="4 5" key="1">
    <citation type="submission" date="2018-04" db="EMBL/GenBank/DDBJ databases">
        <title>Pedobacter chongqingensis sp. nov., isolated from a rottenly hemp rope.</title>
        <authorList>
            <person name="Cai Y."/>
        </authorList>
    </citation>
    <scope>NUCLEOTIDE SEQUENCE [LARGE SCALE GENOMIC DNA]</scope>
    <source>
        <strain evidence="4 5">FJ4-8</strain>
    </source>
</reference>
<evidence type="ECO:0000313" key="5">
    <source>
        <dbReference type="Proteomes" id="UP000245647"/>
    </source>
</evidence>
<dbReference type="Proteomes" id="UP000245647">
    <property type="component" value="Unassembled WGS sequence"/>
</dbReference>
<dbReference type="PANTHER" id="PTHR30273:SF2">
    <property type="entry name" value="PROTEIN FECR"/>
    <property type="match status" value="1"/>
</dbReference>
<comment type="caution">
    <text evidence="4">The sequence shown here is derived from an EMBL/GenBank/DDBJ whole genome shotgun (WGS) entry which is preliminary data.</text>
</comment>
<dbReference type="InterPro" id="IPR032508">
    <property type="entry name" value="FecR_C"/>
</dbReference>
<dbReference type="Gene3D" id="3.55.50.30">
    <property type="match status" value="1"/>
</dbReference>
<keyword evidence="1" id="KW-0812">Transmembrane</keyword>
<dbReference type="Gene3D" id="2.60.120.1440">
    <property type="match status" value="1"/>
</dbReference>
<sequence length="375" mass="41490">MNREQFRDLAKRIRLGEASQEEILLYNAWFNSFQRETGLYEDLSNENKDLLLTSINKQIRRKSGHGWQGRRWLVAASLLMICSAGLFFYKNYRQHNISVRYANDVPAARSSATLTLAGGRKLILSDLPKGSAYTSGGIKVSKTGNGQFKYEISDVEGIPPGQTHLLSTAKGESVMISLADGSKVWLNAGSSLEFPASFKSLPSRKIAISGEAYFEVAKDARHPFIVLTPQQEIKVLGTHFNVRSYQGEQESATLIEGSVAVTCNNSCQVLRPGQRAVPTHGGLKVLDADTSLAVAWKNSMIMFEREPIRNIMNVLGRWYNVNVKYSGEPVTETYTGSIPSSESLSEVLKMLEKSGGVEFEIKGKTITVKEASSFF</sequence>
<keyword evidence="1" id="KW-1133">Transmembrane helix</keyword>
<dbReference type="Pfam" id="PF04773">
    <property type="entry name" value="FecR"/>
    <property type="match status" value="1"/>
</dbReference>
<dbReference type="Pfam" id="PF16344">
    <property type="entry name" value="FecR_C"/>
    <property type="match status" value="1"/>
</dbReference>
<protein>
    <submittedName>
        <fullName evidence="4">Anti-sigma factor</fullName>
    </submittedName>
</protein>
<proteinExistence type="predicted"/>
<dbReference type="PIRSF" id="PIRSF018266">
    <property type="entry name" value="FecR"/>
    <property type="match status" value="1"/>
</dbReference>
<feature type="transmembrane region" description="Helical" evidence="1">
    <location>
        <begin position="72"/>
        <end position="89"/>
    </location>
</feature>
<gene>
    <name evidence="4" type="ORF">DDR33_02765</name>
</gene>
<dbReference type="GO" id="GO:0016989">
    <property type="term" value="F:sigma factor antagonist activity"/>
    <property type="evidence" value="ECO:0007669"/>
    <property type="project" value="TreeGrafter"/>
</dbReference>
<dbReference type="RefSeq" id="WP_109414243.1">
    <property type="nucleotide sequence ID" value="NZ_QEAS01000002.1"/>
</dbReference>
<organism evidence="4 5">
    <name type="scientific">Pararcticibacter amylolyticus</name>
    <dbReference type="NCBI Taxonomy" id="2173175"/>
    <lineage>
        <taxon>Bacteria</taxon>
        <taxon>Pseudomonadati</taxon>
        <taxon>Bacteroidota</taxon>
        <taxon>Sphingobacteriia</taxon>
        <taxon>Sphingobacteriales</taxon>
        <taxon>Sphingobacteriaceae</taxon>
        <taxon>Pararcticibacter</taxon>
    </lineage>
</organism>
<name>A0A2U2PKM7_9SPHI</name>
<keyword evidence="1" id="KW-0472">Membrane</keyword>
<dbReference type="InterPro" id="IPR006860">
    <property type="entry name" value="FecR"/>
</dbReference>
<dbReference type="AlphaFoldDB" id="A0A2U2PKM7"/>
<evidence type="ECO:0000256" key="1">
    <source>
        <dbReference type="SAM" id="Phobius"/>
    </source>
</evidence>
<evidence type="ECO:0000259" key="2">
    <source>
        <dbReference type="Pfam" id="PF04773"/>
    </source>
</evidence>